<accession>A0ABR3J3K5</accession>
<protein>
    <submittedName>
        <fullName evidence="2">Uncharacterized protein</fullName>
    </submittedName>
</protein>
<evidence type="ECO:0000313" key="2">
    <source>
        <dbReference type="EMBL" id="KAL0950072.1"/>
    </source>
</evidence>
<gene>
    <name evidence="2" type="ORF">HGRIS_010076</name>
</gene>
<dbReference type="Proteomes" id="UP001556367">
    <property type="component" value="Unassembled WGS sequence"/>
</dbReference>
<feature type="region of interest" description="Disordered" evidence="1">
    <location>
        <begin position="731"/>
        <end position="754"/>
    </location>
</feature>
<comment type="caution">
    <text evidence="2">The sequence shown here is derived from an EMBL/GenBank/DDBJ whole genome shotgun (WGS) entry which is preliminary data.</text>
</comment>
<dbReference type="EMBL" id="JASNQZ010000012">
    <property type="protein sequence ID" value="KAL0950072.1"/>
    <property type="molecule type" value="Genomic_DNA"/>
</dbReference>
<evidence type="ECO:0000256" key="1">
    <source>
        <dbReference type="SAM" id="MobiDB-lite"/>
    </source>
</evidence>
<proteinExistence type="predicted"/>
<sequence>MTSTIGEPFVLSNHSLAQYSEKSNKRGQEAPVENIYATFSKFHGDEFVTVTAQRDGLHVLDISTTNPTISHTLGPSTVFACPAVTRFTVDGSRHLCTTLAAIQTSPDIEASEAGKIIWAWREDLSSTVHDPASRQRKSIAVPHLVSRLYASTEPNCAALALSPQGDISLIHSDFTLDHLRNSTGSHSVLQSFVLPRQECSFLPSRTAPSQGVIVVSVSCAGSALHIQVTAMDEHFSIVELGNFPLSTTLTEFVSASLSGSGFLTIISQDGSWLSYSLESPNSERLELNLSADSLQLTSLSFISTKSPNTSSKEVAILSLGSSHVILAGITKSPSREVVLLLWDLQYGIVLALHSLPIPPHMSLSKEIAINMQLESAGSHVILALSPTPAGRDQKAKTGSTSSSLKSSLLVAPVTVPSTSTIANAMGRTELGAKWLASPSTTDSATIGIDSAHAKVLDSMRLAMEQNLPQAANEAFFGWQKAEQPPSQDKESKSQSVPVPLPYSFVRKLLAIILQPSKPANTAYSSEVLRYLLKRKAISSNMLKGNLLATLRLRGDWGSITSALKDVLDLTETELIVSLKCVVARCLQSSNVATESMDVDTSDVIPPLKRFLASCVCYRTTPSALRAAIREHLRTPEEVVCVLTVLEEWLRQWQDEDMPLDMASKAKQKSAELPPLADILSFLQSTLDSTFLLLLSDPQSHPVLHALSDHLDPEVAWGGQLESLRGALEPFAKAQRRSGKDGKKRGGEGDWKQRRKAQVEANMTVGMYRLEHLLL</sequence>
<organism evidence="2 3">
    <name type="scientific">Hohenbuehelia grisea</name>
    <dbReference type="NCBI Taxonomy" id="104357"/>
    <lineage>
        <taxon>Eukaryota</taxon>
        <taxon>Fungi</taxon>
        <taxon>Dikarya</taxon>
        <taxon>Basidiomycota</taxon>
        <taxon>Agaricomycotina</taxon>
        <taxon>Agaricomycetes</taxon>
        <taxon>Agaricomycetidae</taxon>
        <taxon>Agaricales</taxon>
        <taxon>Pleurotineae</taxon>
        <taxon>Pleurotaceae</taxon>
        <taxon>Hohenbuehelia</taxon>
    </lineage>
</organism>
<keyword evidence="3" id="KW-1185">Reference proteome</keyword>
<dbReference type="PANTHER" id="PTHR15633">
    <property type="entry name" value="NUCLEOLAR PROTEIN 11"/>
    <property type="match status" value="1"/>
</dbReference>
<evidence type="ECO:0000313" key="3">
    <source>
        <dbReference type="Proteomes" id="UP001556367"/>
    </source>
</evidence>
<name>A0ABR3J3K5_9AGAR</name>
<feature type="compositionally biased region" description="Basic and acidic residues" evidence="1">
    <location>
        <begin position="737"/>
        <end position="751"/>
    </location>
</feature>
<dbReference type="InterPro" id="IPR042859">
    <property type="entry name" value="NOL11"/>
</dbReference>
<reference evidence="3" key="1">
    <citation type="submission" date="2024-06" db="EMBL/GenBank/DDBJ databases">
        <title>Multi-omics analyses provide insights into the biosynthesis of the anticancer antibiotic pleurotin in Hohenbuehelia grisea.</title>
        <authorList>
            <person name="Weaver J.A."/>
            <person name="Alberti F."/>
        </authorList>
    </citation>
    <scope>NUCLEOTIDE SEQUENCE [LARGE SCALE GENOMIC DNA]</scope>
    <source>
        <strain evidence="3">T-177</strain>
    </source>
</reference>
<dbReference type="PANTHER" id="PTHR15633:SF2">
    <property type="entry name" value="NUCLEOLAR PROTEIN 11"/>
    <property type="match status" value="1"/>
</dbReference>